<evidence type="ECO:0000256" key="1">
    <source>
        <dbReference type="SAM" id="SignalP"/>
    </source>
</evidence>
<dbReference type="RefSeq" id="WP_147190064.1">
    <property type="nucleotide sequence ID" value="NZ_CP042435.1"/>
</dbReference>
<dbReference type="KEGG" id="pgin:FRZ67_13420"/>
<keyword evidence="3" id="KW-1185">Reference proteome</keyword>
<dbReference type="EMBL" id="CP042435">
    <property type="protein sequence ID" value="QEC68248.1"/>
    <property type="molecule type" value="Genomic_DNA"/>
</dbReference>
<evidence type="ECO:0000313" key="2">
    <source>
        <dbReference type="EMBL" id="QEC68248.1"/>
    </source>
</evidence>
<proteinExistence type="predicted"/>
<reference evidence="2 3" key="1">
    <citation type="journal article" date="2016" name="Int. J. Syst. Evol. Microbiol.">
        <title>Panacibacter ginsenosidivorans gen. nov., sp. nov., with ginsenoside converting activity isolated from soil of a ginseng field.</title>
        <authorList>
            <person name="Siddiqi M.Z."/>
            <person name="Muhammad Shafi S."/>
            <person name="Choi K.D."/>
            <person name="Im W.T."/>
        </authorList>
    </citation>
    <scope>NUCLEOTIDE SEQUENCE [LARGE SCALE GENOMIC DNA]</scope>
    <source>
        <strain evidence="2 3">Gsoil1550</strain>
    </source>
</reference>
<evidence type="ECO:0000313" key="3">
    <source>
        <dbReference type="Proteomes" id="UP000321533"/>
    </source>
</evidence>
<dbReference type="AlphaFoldDB" id="A0A5B8VDA3"/>
<dbReference type="PROSITE" id="PS51257">
    <property type="entry name" value="PROKAR_LIPOPROTEIN"/>
    <property type="match status" value="1"/>
</dbReference>
<evidence type="ECO:0008006" key="4">
    <source>
        <dbReference type="Google" id="ProtNLM"/>
    </source>
</evidence>
<feature type="signal peptide" evidence="1">
    <location>
        <begin position="1"/>
        <end position="23"/>
    </location>
</feature>
<sequence length="251" mass="27623">MKYRSTILLIAVAVSLFTSSCMHYYYAPSSNNIPLLKEKNDGNIELKYSVGNYYEGVEVQSAYAVGNHVGVQLNFFTASESEEDYGSGNGSYIEAAGGYFKPTTNHKWVFETYAGIGTGVVNNKYGSAETSKAGVTKFFVQPSFGFTNPYFDIAIASKFSLANFKVKNSSVNKDAFPVDYDDIQLLKNTKSFFIWEPGIMMRGGFKSLKFQGSLTIAVPSNSALSIDNVNYSTGIMIPFKPKKQSQVVPTQ</sequence>
<protein>
    <recommendedName>
        <fullName evidence="4">Lipoprotein</fullName>
    </recommendedName>
</protein>
<accession>A0A5B8VDA3</accession>
<keyword evidence="1" id="KW-0732">Signal</keyword>
<gene>
    <name evidence="2" type="ORF">FRZ67_13420</name>
</gene>
<dbReference type="Proteomes" id="UP000321533">
    <property type="component" value="Chromosome"/>
</dbReference>
<organism evidence="2 3">
    <name type="scientific">Panacibacter ginsenosidivorans</name>
    <dbReference type="NCBI Taxonomy" id="1813871"/>
    <lineage>
        <taxon>Bacteria</taxon>
        <taxon>Pseudomonadati</taxon>
        <taxon>Bacteroidota</taxon>
        <taxon>Chitinophagia</taxon>
        <taxon>Chitinophagales</taxon>
        <taxon>Chitinophagaceae</taxon>
        <taxon>Panacibacter</taxon>
    </lineage>
</organism>
<name>A0A5B8VDA3_9BACT</name>
<dbReference type="OrthoDB" id="646451at2"/>
<feature type="chain" id="PRO_5023064571" description="Lipoprotein" evidence="1">
    <location>
        <begin position="24"/>
        <end position="251"/>
    </location>
</feature>